<evidence type="ECO:0008006" key="3">
    <source>
        <dbReference type="Google" id="ProtNLM"/>
    </source>
</evidence>
<dbReference type="EMBL" id="BAABME010014764">
    <property type="protein sequence ID" value="GAA0187486.1"/>
    <property type="molecule type" value="Genomic_DNA"/>
</dbReference>
<accession>A0AAV3S466</accession>
<reference evidence="1 2" key="1">
    <citation type="submission" date="2024-01" db="EMBL/GenBank/DDBJ databases">
        <title>The complete chloroplast genome sequence of Lithospermum erythrorhizon: insights into the phylogenetic relationship among Boraginaceae species and the maternal lineages of purple gromwells.</title>
        <authorList>
            <person name="Okada T."/>
            <person name="Watanabe K."/>
        </authorList>
    </citation>
    <scope>NUCLEOTIDE SEQUENCE [LARGE SCALE GENOMIC DNA]</scope>
</reference>
<comment type="caution">
    <text evidence="1">The sequence shown here is derived from an EMBL/GenBank/DDBJ whole genome shotgun (WGS) entry which is preliminary data.</text>
</comment>
<protein>
    <recommendedName>
        <fullName evidence="3">Reverse transcriptase Ty1/copia-type domain-containing protein</fullName>
    </recommendedName>
</protein>
<evidence type="ECO:0000313" key="1">
    <source>
        <dbReference type="EMBL" id="GAA0187486.1"/>
    </source>
</evidence>
<keyword evidence="2" id="KW-1185">Reference proteome</keyword>
<organism evidence="1 2">
    <name type="scientific">Lithospermum erythrorhizon</name>
    <name type="common">Purple gromwell</name>
    <name type="synonym">Lithospermum officinale var. erythrorhizon</name>
    <dbReference type="NCBI Taxonomy" id="34254"/>
    <lineage>
        <taxon>Eukaryota</taxon>
        <taxon>Viridiplantae</taxon>
        <taxon>Streptophyta</taxon>
        <taxon>Embryophyta</taxon>
        <taxon>Tracheophyta</taxon>
        <taxon>Spermatophyta</taxon>
        <taxon>Magnoliopsida</taxon>
        <taxon>eudicotyledons</taxon>
        <taxon>Gunneridae</taxon>
        <taxon>Pentapetalae</taxon>
        <taxon>asterids</taxon>
        <taxon>lamiids</taxon>
        <taxon>Boraginales</taxon>
        <taxon>Boraginaceae</taxon>
        <taxon>Boraginoideae</taxon>
        <taxon>Lithospermeae</taxon>
        <taxon>Lithospermum</taxon>
    </lineage>
</organism>
<dbReference type="PANTHER" id="PTHR11439:SF450">
    <property type="entry name" value="REVERSE TRANSCRIPTASE TY1_COPIA-TYPE DOMAIN-CONTAINING PROTEIN"/>
    <property type="match status" value="1"/>
</dbReference>
<dbReference type="Proteomes" id="UP001454036">
    <property type="component" value="Unassembled WGS sequence"/>
</dbReference>
<proteinExistence type="predicted"/>
<evidence type="ECO:0000313" key="2">
    <source>
        <dbReference type="Proteomes" id="UP001454036"/>
    </source>
</evidence>
<dbReference type="AlphaFoldDB" id="A0AAV3S466"/>
<dbReference type="CDD" id="cd09272">
    <property type="entry name" value="RNase_HI_RT_Ty1"/>
    <property type="match status" value="1"/>
</dbReference>
<name>A0AAV3S466_LITER</name>
<gene>
    <name evidence="1" type="ORF">LIER_34774</name>
</gene>
<sequence length="264" mass="29496">MLVYMDDILVTSNSPSAVDLFIGAHNSTFVTGDLGGLSFFLRIDDIRQGDGSLLLSQRHHITDLLVKANMLHCKPAVSPMSSFTTDFVASDAPPDPTLYRICMILMVKRILRYVKAIIYLGLLITPSSQLTIQAFSDADWAGSSSDRRSTGGYVVYLGPNLVSWQYKKQRTLPPPRPPVLWCENLGATYLSANPVLHVHTKHMEIDFHFVMEKLARKELQIQFISTKDLIANVLTKPLSGTRYSFRDKLRLHSRSPSACAGSIR</sequence>
<dbReference type="PANTHER" id="PTHR11439">
    <property type="entry name" value="GAG-POL-RELATED RETROTRANSPOSON"/>
    <property type="match status" value="1"/>
</dbReference>